<evidence type="ECO:0000256" key="1">
    <source>
        <dbReference type="ARBA" id="ARBA00007734"/>
    </source>
</evidence>
<evidence type="ECO:0000313" key="4">
    <source>
        <dbReference type="EMBL" id="KGQ17924.1"/>
    </source>
</evidence>
<feature type="domain" description="Transglycosylase SLT" evidence="3">
    <location>
        <begin position="127"/>
        <end position="224"/>
    </location>
</feature>
<dbReference type="GO" id="GO:0000270">
    <property type="term" value="P:peptidoglycan metabolic process"/>
    <property type="evidence" value="ECO:0007669"/>
    <property type="project" value="InterPro"/>
</dbReference>
<protein>
    <submittedName>
        <fullName evidence="4">Lytic transglycosylase</fullName>
    </submittedName>
</protein>
<dbReference type="InterPro" id="IPR000189">
    <property type="entry name" value="Transglyc_AS"/>
</dbReference>
<dbReference type="AlphaFoldDB" id="A0A0A2WY05"/>
<dbReference type="OrthoDB" id="9815002at2"/>
<dbReference type="Proteomes" id="UP000030518">
    <property type="component" value="Unassembled WGS sequence"/>
</dbReference>
<organism evidence="4 5">
    <name type="scientific">Lysobacter dokdonensis DS-58</name>
    <dbReference type="NCBI Taxonomy" id="1300345"/>
    <lineage>
        <taxon>Bacteria</taxon>
        <taxon>Pseudomonadati</taxon>
        <taxon>Pseudomonadota</taxon>
        <taxon>Gammaproteobacteria</taxon>
        <taxon>Lysobacterales</taxon>
        <taxon>Lysobacteraceae</taxon>
        <taxon>Noviluteimonas</taxon>
    </lineage>
</organism>
<dbReference type="PANTHER" id="PTHR37423">
    <property type="entry name" value="SOLUBLE LYTIC MUREIN TRANSGLYCOSYLASE-RELATED"/>
    <property type="match status" value="1"/>
</dbReference>
<dbReference type="eggNOG" id="COG0741">
    <property type="taxonomic scope" value="Bacteria"/>
</dbReference>
<dbReference type="CDD" id="cd00254">
    <property type="entry name" value="LT-like"/>
    <property type="match status" value="1"/>
</dbReference>
<feature type="chain" id="PRO_5001996526" evidence="2">
    <location>
        <begin position="23"/>
        <end position="257"/>
    </location>
</feature>
<evidence type="ECO:0000256" key="2">
    <source>
        <dbReference type="SAM" id="SignalP"/>
    </source>
</evidence>
<comment type="similarity">
    <text evidence="1">Belongs to the transglycosylase Slt family.</text>
</comment>
<dbReference type="GO" id="GO:0016020">
    <property type="term" value="C:membrane"/>
    <property type="evidence" value="ECO:0007669"/>
    <property type="project" value="InterPro"/>
</dbReference>
<name>A0A0A2WY05_9GAMM</name>
<evidence type="ECO:0000259" key="3">
    <source>
        <dbReference type="Pfam" id="PF01464"/>
    </source>
</evidence>
<dbReference type="EMBL" id="JRKJ01000023">
    <property type="protein sequence ID" value="KGQ17924.1"/>
    <property type="molecule type" value="Genomic_DNA"/>
</dbReference>
<dbReference type="PANTHER" id="PTHR37423:SF2">
    <property type="entry name" value="MEMBRANE-BOUND LYTIC MUREIN TRANSGLYCOSYLASE C"/>
    <property type="match status" value="1"/>
</dbReference>
<evidence type="ECO:0000313" key="5">
    <source>
        <dbReference type="Proteomes" id="UP000030518"/>
    </source>
</evidence>
<dbReference type="PATRIC" id="fig|1300345.3.peg.2828"/>
<dbReference type="GO" id="GO:0008933">
    <property type="term" value="F:peptidoglycan lytic transglycosylase activity"/>
    <property type="evidence" value="ECO:0007669"/>
    <property type="project" value="InterPro"/>
</dbReference>
<reference evidence="4 5" key="1">
    <citation type="submission" date="2014-09" db="EMBL/GenBank/DDBJ databases">
        <title>Genome sequences of Lysobacter dokdonensis DS-58.</title>
        <authorList>
            <person name="Kim J.F."/>
            <person name="Kwak M.-J."/>
        </authorList>
    </citation>
    <scope>NUCLEOTIDE SEQUENCE [LARGE SCALE GENOMIC DNA]</scope>
    <source>
        <strain evidence="4 5">DS-58</strain>
    </source>
</reference>
<keyword evidence="2" id="KW-0732">Signal</keyword>
<feature type="signal peptide" evidence="2">
    <location>
        <begin position="1"/>
        <end position="22"/>
    </location>
</feature>
<dbReference type="Gene3D" id="1.10.530.10">
    <property type="match status" value="1"/>
</dbReference>
<dbReference type="SUPFAM" id="SSF53955">
    <property type="entry name" value="Lysozyme-like"/>
    <property type="match status" value="1"/>
</dbReference>
<sequence>MTPRAALAGLLLCLLPVAGAQARTVYECLRDNRLSLSTAPEPGSKCKPRRVNDRKAKVPNFWGDQGPVRGNLYTTRINGKAVYSTRAIRGWKEVAEPVKIRAPRDSWAHEGYGEIGKPRLDVFAEQFRQAAKKTGVEDAWLRAIAHAESDFNARALSPKGAQGVMQLMPSLARAYGVADPFQSAQSIDGAARHIRDLMRRYKGDLVLVAAAYNAGTGAVEKYGGVPPYAETEAYVEKVQALYERYRSALKKPVARKS</sequence>
<accession>A0A0A2WY05</accession>
<gene>
    <name evidence="4" type="ORF">LF41_1778</name>
</gene>
<proteinExistence type="inferred from homology"/>
<keyword evidence="5" id="KW-1185">Reference proteome</keyword>
<dbReference type="Pfam" id="PF01464">
    <property type="entry name" value="SLT"/>
    <property type="match status" value="1"/>
</dbReference>
<comment type="caution">
    <text evidence="4">The sequence shown here is derived from an EMBL/GenBank/DDBJ whole genome shotgun (WGS) entry which is preliminary data.</text>
</comment>
<dbReference type="RefSeq" id="WP_036171267.1">
    <property type="nucleotide sequence ID" value="NZ_JRKJ01000023.1"/>
</dbReference>
<dbReference type="InterPro" id="IPR008258">
    <property type="entry name" value="Transglycosylase_SLT_dom_1"/>
</dbReference>
<dbReference type="PROSITE" id="PS00922">
    <property type="entry name" value="TRANSGLYCOSYLASE"/>
    <property type="match status" value="1"/>
</dbReference>
<dbReference type="STRING" id="1300345.LF41_1778"/>
<dbReference type="InterPro" id="IPR023346">
    <property type="entry name" value="Lysozyme-like_dom_sf"/>
</dbReference>